<organism evidence="2">
    <name type="scientific">hydrothermal vent metagenome</name>
    <dbReference type="NCBI Taxonomy" id="652676"/>
    <lineage>
        <taxon>unclassified sequences</taxon>
        <taxon>metagenomes</taxon>
        <taxon>ecological metagenomes</taxon>
    </lineage>
</organism>
<name>A0A3B0WL12_9ZZZZ</name>
<dbReference type="Gene3D" id="3.30.2310.20">
    <property type="entry name" value="RelE-like"/>
    <property type="match status" value="1"/>
</dbReference>
<protein>
    <recommendedName>
        <fullName evidence="3">Death on curing protein, Doc toxin</fullName>
    </recommendedName>
</protein>
<reference evidence="2" key="1">
    <citation type="submission" date="2018-06" db="EMBL/GenBank/DDBJ databases">
        <authorList>
            <person name="Zhirakovskaya E."/>
        </authorList>
    </citation>
    <scope>NUCLEOTIDE SEQUENCE</scope>
</reference>
<sequence length="87" mass="10319">MNLTKHIEYYDYQSSGLGQQFLQEVLNTLDRISNFPKAWHPLSKNTKRCQTARFPYGLIYSVLENEILIISVSNLHREPNHWNNRVK</sequence>
<dbReference type="InterPro" id="IPR007712">
    <property type="entry name" value="RelE/ParE_toxin"/>
</dbReference>
<evidence type="ECO:0000313" key="2">
    <source>
        <dbReference type="EMBL" id="VAW56001.1"/>
    </source>
</evidence>
<proteinExistence type="predicted"/>
<dbReference type="AlphaFoldDB" id="A0A3B0WL12"/>
<evidence type="ECO:0000256" key="1">
    <source>
        <dbReference type="ARBA" id="ARBA00022649"/>
    </source>
</evidence>
<gene>
    <name evidence="2" type="ORF">MNBD_GAMMA07-1105</name>
</gene>
<evidence type="ECO:0008006" key="3">
    <source>
        <dbReference type="Google" id="ProtNLM"/>
    </source>
</evidence>
<keyword evidence="1" id="KW-1277">Toxin-antitoxin system</keyword>
<dbReference type="EMBL" id="UOFF01000157">
    <property type="protein sequence ID" value="VAW56001.1"/>
    <property type="molecule type" value="Genomic_DNA"/>
</dbReference>
<dbReference type="Pfam" id="PF05016">
    <property type="entry name" value="ParE_toxin"/>
    <property type="match status" value="1"/>
</dbReference>
<dbReference type="InterPro" id="IPR035093">
    <property type="entry name" value="RelE/ParE_toxin_dom_sf"/>
</dbReference>
<accession>A0A3B0WL12</accession>